<sequence>MERRKSRALPFLGRLGSRRRRDAS</sequence>
<organism evidence="2">
    <name type="scientific">Arundo donax</name>
    <name type="common">Giant reed</name>
    <name type="synonym">Donax arundinaceus</name>
    <dbReference type="NCBI Taxonomy" id="35708"/>
    <lineage>
        <taxon>Eukaryota</taxon>
        <taxon>Viridiplantae</taxon>
        <taxon>Streptophyta</taxon>
        <taxon>Embryophyta</taxon>
        <taxon>Tracheophyta</taxon>
        <taxon>Spermatophyta</taxon>
        <taxon>Magnoliopsida</taxon>
        <taxon>Liliopsida</taxon>
        <taxon>Poales</taxon>
        <taxon>Poaceae</taxon>
        <taxon>PACMAD clade</taxon>
        <taxon>Arundinoideae</taxon>
        <taxon>Arundineae</taxon>
        <taxon>Arundo</taxon>
    </lineage>
</organism>
<dbReference type="AlphaFoldDB" id="A0A0A9FQP8"/>
<accession>A0A0A9FQP8</accession>
<protein>
    <submittedName>
        <fullName evidence="2">Uncharacterized protein</fullName>
    </submittedName>
</protein>
<feature type="region of interest" description="Disordered" evidence="1">
    <location>
        <begin position="1"/>
        <end position="24"/>
    </location>
</feature>
<proteinExistence type="predicted"/>
<reference evidence="2" key="2">
    <citation type="journal article" date="2015" name="Data Brief">
        <title>Shoot transcriptome of the giant reed, Arundo donax.</title>
        <authorList>
            <person name="Barrero R.A."/>
            <person name="Guerrero F.D."/>
            <person name="Moolhuijzen P."/>
            <person name="Goolsby J.A."/>
            <person name="Tidwell J."/>
            <person name="Bellgard S.E."/>
            <person name="Bellgard M.I."/>
        </authorList>
    </citation>
    <scope>NUCLEOTIDE SEQUENCE</scope>
    <source>
        <tissue evidence="2">Shoot tissue taken approximately 20 cm above the soil surface</tissue>
    </source>
</reference>
<evidence type="ECO:0000313" key="2">
    <source>
        <dbReference type="EMBL" id="JAE14597.1"/>
    </source>
</evidence>
<dbReference type="EMBL" id="GBRH01183299">
    <property type="protein sequence ID" value="JAE14597.1"/>
    <property type="molecule type" value="Transcribed_RNA"/>
</dbReference>
<name>A0A0A9FQP8_ARUDO</name>
<evidence type="ECO:0000256" key="1">
    <source>
        <dbReference type="SAM" id="MobiDB-lite"/>
    </source>
</evidence>
<reference evidence="2" key="1">
    <citation type="submission" date="2014-09" db="EMBL/GenBank/DDBJ databases">
        <authorList>
            <person name="Magalhaes I.L.F."/>
            <person name="Oliveira U."/>
            <person name="Santos F.R."/>
            <person name="Vidigal T.H.D.A."/>
            <person name="Brescovit A.D."/>
            <person name="Santos A.J."/>
        </authorList>
    </citation>
    <scope>NUCLEOTIDE SEQUENCE</scope>
    <source>
        <tissue evidence="2">Shoot tissue taken approximately 20 cm above the soil surface</tissue>
    </source>
</reference>